<dbReference type="Proteomes" id="UP000553632">
    <property type="component" value="Unassembled WGS sequence"/>
</dbReference>
<accession>A0A7J6UHC8</accession>
<comment type="caution">
    <text evidence="1">The sequence shown here is derived from an EMBL/GenBank/DDBJ whole genome shotgun (WGS) entry which is preliminary data.</text>
</comment>
<dbReference type="AlphaFoldDB" id="A0A7J6UHC8"/>
<evidence type="ECO:0000313" key="2">
    <source>
        <dbReference type="Proteomes" id="UP000553632"/>
    </source>
</evidence>
<dbReference type="EMBL" id="JABANO010003607">
    <property type="protein sequence ID" value="KAF4756587.1"/>
    <property type="molecule type" value="Genomic_DNA"/>
</dbReference>
<protein>
    <submittedName>
        <fullName evidence="1">Uncharacterized protein</fullName>
    </submittedName>
</protein>
<keyword evidence="2" id="KW-1185">Reference proteome</keyword>
<evidence type="ECO:0000313" key="1">
    <source>
        <dbReference type="EMBL" id="KAF4756587.1"/>
    </source>
</evidence>
<sequence>MHTSRTPNNRNKYRTPWQTHTWITPKRHHGGGGGSMRKHRRQVAQKAQVHTPAPSVDVSRIDGPVNCAIPFECPPFDSPTSMRSDLDAAVAGVNDDDGRDVAAALAGLHTPADENIDIGNAIDANPYWQRPYGLASVKHDCPVVEEGSVDDTDEADCSYPDESVDEVEPLSDDVMAQLEGHLGLWAITSVLPDGVAGLDGRAVIMLSDTDGRRLLRLPEQQGVEGPTTFLGRLSGRAHLQVR</sequence>
<organism evidence="1 2">
    <name type="scientific">Perkinsus olseni</name>
    <name type="common">Perkinsus atlanticus</name>
    <dbReference type="NCBI Taxonomy" id="32597"/>
    <lineage>
        <taxon>Eukaryota</taxon>
        <taxon>Sar</taxon>
        <taxon>Alveolata</taxon>
        <taxon>Perkinsozoa</taxon>
        <taxon>Perkinsea</taxon>
        <taxon>Perkinsida</taxon>
        <taxon>Perkinsidae</taxon>
        <taxon>Perkinsus</taxon>
    </lineage>
</organism>
<proteinExistence type="predicted"/>
<reference evidence="1 2" key="1">
    <citation type="submission" date="2020-04" db="EMBL/GenBank/DDBJ databases">
        <title>Perkinsus olseni comparative genomics.</title>
        <authorList>
            <person name="Bogema D.R."/>
        </authorList>
    </citation>
    <scope>NUCLEOTIDE SEQUENCE [LARGE SCALE GENOMIC DNA]</scope>
    <source>
        <strain evidence="1 2">ATCC PRA-207</strain>
    </source>
</reference>
<name>A0A7J6UHC8_PEROL</name>
<gene>
    <name evidence="1" type="ORF">FOZ63_033505</name>
</gene>